<accession>A0A923M9P7</accession>
<sequence>MSSDKPGLGDDDLAYWRERFHSQPREERRHFVWEDYSPAYRYGAEAYEANPKGKFEDAESRLESGWDKARRLSRLEWSDARIAAFDAWQRARDLANRDPD</sequence>
<proteinExistence type="predicted"/>
<gene>
    <name evidence="1" type="ORF">H8R02_15840</name>
</gene>
<dbReference type="Proteomes" id="UP000596827">
    <property type="component" value="Unassembled WGS sequence"/>
</dbReference>
<reference evidence="1" key="1">
    <citation type="submission" date="2020-08" db="EMBL/GenBank/DDBJ databases">
        <title>Ramlibacter sp. GTP1 16S ribosomal RNA gene genome sequencing and assembly.</title>
        <authorList>
            <person name="Kang M."/>
        </authorList>
    </citation>
    <scope>NUCLEOTIDE SEQUENCE</scope>
    <source>
        <strain evidence="1">GTP1</strain>
    </source>
</reference>
<comment type="caution">
    <text evidence="1">The sequence shown here is derived from an EMBL/GenBank/DDBJ whole genome shotgun (WGS) entry which is preliminary data.</text>
</comment>
<dbReference type="RefSeq" id="WP_187082404.1">
    <property type="nucleotide sequence ID" value="NZ_JACORU010000005.1"/>
</dbReference>
<evidence type="ECO:0000313" key="1">
    <source>
        <dbReference type="EMBL" id="MBC5765940.1"/>
    </source>
</evidence>
<evidence type="ECO:0000313" key="2">
    <source>
        <dbReference type="Proteomes" id="UP000596827"/>
    </source>
</evidence>
<organism evidence="1 2">
    <name type="scientific">Ramlibacter albus</name>
    <dbReference type="NCBI Taxonomy" id="2079448"/>
    <lineage>
        <taxon>Bacteria</taxon>
        <taxon>Pseudomonadati</taxon>
        <taxon>Pseudomonadota</taxon>
        <taxon>Betaproteobacteria</taxon>
        <taxon>Burkholderiales</taxon>
        <taxon>Comamonadaceae</taxon>
        <taxon>Ramlibacter</taxon>
    </lineage>
</organism>
<name>A0A923M9P7_9BURK</name>
<keyword evidence="2" id="KW-1185">Reference proteome</keyword>
<dbReference type="AlphaFoldDB" id="A0A923M9P7"/>
<protein>
    <submittedName>
        <fullName evidence="1">Uncharacterized protein</fullName>
    </submittedName>
</protein>
<dbReference type="EMBL" id="JACORU010000005">
    <property type="protein sequence ID" value="MBC5765940.1"/>
    <property type="molecule type" value="Genomic_DNA"/>
</dbReference>